<keyword evidence="1" id="KW-0479">Metal-binding</keyword>
<evidence type="ECO:0000256" key="2">
    <source>
        <dbReference type="ARBA" id="ARBA00022801"/>
    </source>
</evidence>
<dbReference type="STRING" id="77635.BISU_0067"/>
<dbReference type="PANTHER" id="PTHR42988:SF2">
    <property type="entry name" value="CYCLIC NUCLEOTIDE PHOSPHODIESTERASE CBUA0032-RELATED"/>
    <property type="match status" value="1"/>
</dbReference>
<reference evidence="7 8" key="1">
    <citation type="submission" date="2014-03" db="EMBL/GenBank/DDBJ databases">
        <title>Genomics of Bifidobacteria.</title>
        <authorList>
            <person name="Ventura M."/>
            <person name="Milani C."/>
            <person name="Lugli G.A."/>
        </authorList>
    </citation>
    <scope>NUCLEOTIDE SEQUENCE [LARGE SCALE GENOMIC DNA]</scope>
    <source>
        <strain evidence="7 8">LMG 11597</strain>
    </source>
</reference>
<dbReference type="Pfam" id="PF00149">
    <property type="entry name" value="Metallophos"/>
    <property type="match status" value="1"/>
</dbReference>
<dbReference type="InterPro" id="IPR050884">
    <property type="entry name" value="CNP_phosphodiesterase-III"/>
</dbReference>
<dbReference type="Gene3D" id="3.60.21.10">
    <property type="match status" value="2"/>
</dbReference>
<evidence type="ECO:0000313" key="8">
    <source>
        <dbReference type="Proteomes" id="UP000029055"/>
    </source>
</evidence>
<sequence length="371" mass="39613">MQCSLRNTADDDGSNKEGGDDHDITIIHISDTHIAAADDRGARPQRDYDSRATFDLLCQRIADSGLRPDLIAVTGDICDAEHGERARQAYRHVGERLAAAGGRIGCPVAYSMGNHDERAAFRDVLLMQPALPGNATLSSGAKLSDETASSGDATPPMHAVSPGIVNTSPRTDRTDRTDIADTAALRGLRSDSRRSRPMEIRPSHPDDGVDYSFRLPTRAGELRVIVLDSSMPGRNDGSLSAQQLNWLARLLGDSAPAGSVLLMHHPPVRPYQFEARQWELDAASSANLAAVVRGSDIRAMLCGHVHLASAATFAGVPVSIAGACSRNQDPFWSRATTHSWDANHSVNLVLLRSTGHGTESLITPAPLAGGD</sequence>
<dbReference type="InterPro" id="IPR029052">
    <property type="entry name" value="Metallo-depent_PP-like"/>
</dbReference>
<feature type="region of interest" description="Disordered" evidence="5">
    <location>
        <begin position="135"/>
        <end position="212"/>
    </location>
</feature>
<feature type="region of interest" description="Disordered" evidence="5">
    <location>
        <begin position="1"/>
        <end position="22"/>
    </location>
</feature>
<feature type="compositionally biased region" description="Polar residues" evidence="5">
    <location>
        <begin position="135"/>
        <end position="152"/>
    </location>
</feature>
<feature type="domain" description="Calcineurin-like phosphoesterase" evidence="6">
    <location>
        <begin position="25"/>
        <end position="306"/>
    </location>
</feature>
<proteinExistence type="inferred from homology"/>
<dbReference type="AlphaFoldDB" id="A0A087E745"/>
<dbReference type="PANTHER" id="PTHR42988">
    <property type="entry name" value="PHOSPHOHYDROLASE"/>
    <property type="match status" value="1"/>
</dbReference>
<dbReference type="EC" id="3.1.4.17" evidence="7"/>
<protein>
    <submittedName>
        <fullName evidence="7">Ser/Thr phosphatase family protein</fullName>
        <ecNumber evidence="7">3.1.4.17</ecNumber>
    </submittedName>
</protein>
<feature type="compositionally biased region" description="Basic and acidic residues" evidence="5">
    <location>
        <begin position="13"/>
        <end position="22"/>
    </location>
</feature>
<gene>
    <name evidence="7" type="ORF">BISU_0067</name>
</gene>
<dbReference type="Proteomes" id="UP000029055">
    <property type="component" value="Unassembled WGS sequence"/>
</dbReference>
<comment type="similarity">
    <text evidence="4">Belongs to the cyclic nucleotide phosphodiesterase class-III family.</text>
</comment>
<dbReference type="GO" id="GO:0046872">
    <property type="term" value="F:metal ion binding"/>
    <property type="evidence" value="ECO:0007669"/>
    <property type="project" value="UniProtKB-KW"/>
</dbReference>
<dbReference type="RefSeq" id="WP_024464449.1">
    <property type="nucleotide sequence ID" value="NZ_CP062939.1"/>
</dbReference>
<feature type="compositionally biased region" description="Basic and acidic residues" evidence="5">
    <location>
        <begin position="188"/>
        <end position="207"/>
    </location>
</feature>
<dbReference type="OrthoDB" id="1188001at2"/>
<accession>A0A087E745</accession>
<evidence type="ECO:0000313" key="7">
    <source>
        <dbReference type="EMBL" id="KFJ03596.1"/>
    </source>
</evidence>
<keyword evidence="2 7" id="KW-0378">Hydrolase</keyword>
<comment type="caution">
    <text evidence="7">The sequence shown here is derived from an EMBL/GenBank/DDBJ whole genome shotgun (WGS) entry which is preliminary data.</text>
</comment>
<feature type="compositionally biased region" description="Basic and acidic residues" evidence="5">
    <location>
        <begin position="170"/>
        <end position="179"/>
    </location>
</feature>
<evidence type="ECO:0000256" key="3">
    <source>
        <dbReference type="ARBA" id="ARBA00023004"/>
    </source>
</evidence>
<name>A0A087E745_9BIFI</name>
<dbReference type="eggNOG" id="COG1409">
    <property type="taxonomic scope" value="Bacteria"/>
</dbReference>
<evidence type="ECO:0000259" key="6">
    <source>
        <dbReference type="Pfam" id="PF00149"/>
    </source>
</evidence>
<dbReference type="EMBL" id="JGZR01000006">
    <property type="protein sequence ID" value="KFJ03596.1"/>
    <property type="molecule type" value="Genomic_DNA"/>
</dbReference>
<keyword evidence="8" id="KW-1185">Reference proteome</keyword>
<evidence type="ECO:0000256" key="4">
    <source>
        <dbReference type="ARBA" id="ARBA00025742"/>
    </source>
</evidence>
<dbReference type="InterPro" id="IPR004843">
    <property type="entry name" value="Calcineurin-like_PHP"/>
</dbReference>
<evidence type="ECO:0000256" key="5">
    <source>
        <dbReference type="SAM" id="MobiDB-lite"/>
    </source>
</evidence>
<dbReference type="GO" id="GO:0004114">
    <property type="term" value="F:3',5'-cyclic-nucleotide phosphodiesterase activity"/>
    <property type="evidence" value="ECO:0007669"/>
    <property type="project" value="UniProtKB-EC"/>
</dbReference>
<keyword evidence="3" id="KW-0408">Iron</keyword>
<evidence type="ECO:0000256" key="1">
    <source>
        <dbReference type="ARBA" id="ARBA00022723"/>
    </source>
</evidence>
<dbReference type="SUPFAM" id="SSF56300">
    <property type="entry name" value="Metallo-dependent phosphatases"/>
    <property type="match status" value="1"/>
</dbReference>
<organism evidence="7 8">
    <name type="scientific">Bifidobacterium subtile</name>
    <dbReference type="NCBI Taxonomy" id="77635"/>
    <lineage>
        <taxon>Bacteria</taxon>
        <taxon>Bacillati</taxon>
        <taxon>Actinomycetota</taxon>
        <taxon>Actinomycetes</taxon>
        <taxon>Bifidobacteriales</taxon>
        <taxon>Bifidobacteriaceae</taxon>
        <taxon>Bifidobacterium</taxon>
    </lineage>
</organism>